<dbReference type="Proteomes" id="UP000549052">
    <property type="component" value="Unassembled WGS sequence"/>
</dbReference>
<comment type="caution">
    <text evidence="5">The sequence shown here is derived from an EMBL/GenBank/DDBJ whole genome shotgun (WGS) entry which is preliminary data.</text>
</comment>
<dbReference type="Gene3D" id="1.10.10.10">
    <property type="entry name" value="Winged helix-like DNA-binding domain superfamily/Winged helix DNA-binding domain"/>
    <property type="match status" value="1"/>
</dbReference>
<dbReference type="Pfam" id="PF07729">
    <property type="entry name" value="FCD"/>
    <property type="match status" value="1"/>
</dbReference>
<dbReference type="InterPro" id="IPR008920">
    <property type="entry name" value="TF_FadR/GntR_C"/>
</dbReference>
<protein>
    <submittedName>
        <fullName evidence="5">DNA-binding GntR family transcriptional regulator</fullName>
    </submittedName>
</protein>
<dbReference type="PRINTS" id="PR00035">
    <property type="entry name" value="HTHGNTR"/>
</dbReference>
<dbReference type="PANTHER" id="PTHR43537:SF5">
    <property type="entry name" value="UXU OPERON TRANSCRIPTIONAL REGULATOR"/>
    <property type="match status" value="1"/>
</dbReference>
<dbReference type="Pfam" id="PF00392">
    <property type="entry name" value="GntR"/>
    <property type="match status" value="1"/>
</dbReference>
<dbReference type="InterPro" id="IPR036388">
    <property type="entry name" value="WH-like_DNA-bd_sf"/>
</dbReference>
<dbReference type="RefSeq" id="WP_210278093.1">
    <property type="nucleotide sequence ID" value="NZ_JACGXN010000002.1"/>
</dbReference>
<evidence type="ECO:0000313" key="5">
    <source>
        <dbReference type="EMBL" id="MBA8878386.1"/>
    </source>
</evidence>
<accession>A0A839ELM9</accession>
<dbReference type="InterPro" id="IPR011711">
    <property type="entry name" value="GntR_C"/>
</dbReference>
<name>A0A839ELM9_9HYPH</name>
<dbReference type="Gene3D" id="1.20.120.530">
    <property type="entry name" value="GntR ligand-binding domain-like"/>
    <property type="match status" value="1"/>
</dbReference>
<gene>
    <name evidence="5" type="ORF">FHW16_002098</name>
</gene>
<evidence type="ECO:0000259" key="4">
    <source>
        <dbReference type="PROSITE" id="PS50949"/>
    </source>
</evidence>
<evidence type="ECO:0000256" key="2">
    <source>
        <dbReference type="ARBA" id="ARBA00023125"/>
    </source>
</evidence>
<dbReference type="PANTHER" id="PTHR43537">
    <property type="entry name" value="TRANSCRIPTIONAL REGULATOR, GNTR FAMILY"/>
    <property type="match status" value="1"/>
</dbReference>
<dbReference type="AlphaFoldDB" id="A0A839ELM9"/>
<evidence type="ECO:0000256" key="1">
    <source>
        <dbReference type="ARBA" id="ARBA00023015"/>
    </source>
</evidence>
<reference evidence="5 6" key="1">
    <citation type="submission" date="2020-07" db="EMBL/GenBank/DDBJ databases">
        <title>Genomic Encyclopedia of Type Strains, Phase IV (KMG-V): Genome sequencing to study the core and pangenomes of soil and plant-associated prokaryotes.</title>
        <authorList>
            <person name="Whitman W."/>
        </authorList>
    </citation>
    <scope>NUCLEOTIDE SEQUENCE [LARGE SCALE GENOMIC DNA]</scope>
    <source>
        <strain evidence="5 6">AN3</strain>
    </source>
</reference>
<keyword evidence="2 5" id="KW-0238">DNA-binding</keyword>
<dbReference type="SUPFAM" id="SSF48008">
    <property type="entry name" value="GntR ligand-binding domain-like"/>
    <property type="match status" value="1"/>
</dbReference>
<dbReference type="SUPFAM" id="SSF46785">
    <property type="entry name" value="Winged helix' DNA-binding domain"/>
    <property type="match status" value="1"/>
</dbReference>
<organism evidence="5 6">
    <name type="scientific">Phyllobacterium myrsinacearum</name>
    <dbReference type="NCBI Taxonomy" id="28101"/>
    <lineage>
        <taxon>Bacteria</taxon>
        <taxon>Pseudomonadati</taxon>
        <taxon>Pseudomonadota</taxon>
        <taxon>Alphaproteobacteria</taxon>
        <taxon>Hyphomicrobiales</taxon>
        <taxon>Phyllobacteriaceae</taxon>
        <taxon>Phyllobacterium</taxon>
    </lineage>
</organism>
<evidence type="ECO:0000256" key="3">
    <source>
        <dbReference type="ARBA" id="ARBA00023163"/>
    </source>
</evidence>
<dbReference type="EMBL" id="JACGXN010000002">
    <property type="protein sequence ID" value="MBA8878386.1"/>
    <property type="molecule type" value="Genomic_DNA"/>
</dbReference>
<feature type="domain" description="HTH gntR-type" evidence="4">
    <location>
        <begin position="5"/>
        <end position="71"/>
    </location>
</feature>
<dbReference type="InterPro" id="IPR036390">
    <property type="entry name" value="WH_DNA-bd_sf"/>
</dbReference>
<keyword evidence="3" id="KW-0804">Transcription</keyword>
<sequence length="306" mass="35207">MTKHTPLQTRIRDQLQRRFGEDLQVGDRVNEAEIADALGISRTPVRKVLWQLQTEGVVSYEQHRGFRLADANVESLEMEAERNDLLDEHVMRDMALGNLNSVISERALMQKYEVPHGILMSTLRRLMRDQLVEPSVGHGWIFSDVSATALENGYNFRQILEPATILADPYFIDVDAFQALDRDHANTISNIETLDQRRLFDLDAKFHRLIALGARSTHLVDAIERQNNIRRVNEYIGFARLDRIRESLTEHRNIISALLRGERQVAAALMRLHLQLSKDETFKYIDEDLERMRGGSVGLPADQDRL</sequence>
<keyword evidence="1" id="KW-0805">Transcription regulation</keyword>
<dbReference type="GO" id="GO:0003677">
    <property type="term" value="F:DNA binding"/>
    <property type="evidence" value="ECO:0007669"/>
    <property type="project" value="UniProtKB-KW"/>
</dbReference>
<dbReference type="SMART" id="SM00345">
    <property type="entry name" value="HTH_GNTR"/>
    <property type="match status" value="1"/>
</dbReference>
<dbReference type="GO" id="GO:0003700">
    <property type="term" value="F:DNA-binding transcription factor activity"/>
    <property type="evidence" value="ECO:0007669"/>
    <property type="project" value="InterPro"/>
</dbReference>
<keyword evidence="6" id="KW-1185">Reference proteome</keyword>
<dbReference type="PROSITE" id="PS50949">
    <property type="entry name" value="HTH_GNTR"/>
    <property type="match status" value="1"/>
</dbReference>
<dbReference type="InterPro" id="IPR000524">
    <property type="entry name" value="Tscrpt_reg_HTH_GntR"/>
</dbReference>
<proteinExistence type="predicted"/>
<evidence type="ECO:0000313" key="6">
    <source>
        <dbReference type="Proteomes" id="UP000549052"/>
    </source>
</evidence>
<dbReference type="SMART" id="SM00895">
    <property type="entry name" value="FCD"/>
    <property type="match status" value="1"/>
</dbReference>